<dbReference type="CDD" id="cd07185">
    <property type="entry name" value="OmpA_C-like"/>
    <property type="match status" value="1"/>
</dbReference>
<dbReference type="AlphaFoldDB" id="A0A0U2QJG5"/>
<feature type="transmembrane region" description="Helical" evidence="6">
    <location>
        <begin position="37"/>
        <end position="61"/>
    </location>
</feature>
<dbReference type="GO" id="GO:0009279">
    <property type="term" value="C:cell outer membrane"/>
    <property type="evidence" value="ECO:0007669"/>
    <property type="project" value="UniProtKB-SubCell"/>
</dbReference>
<dbReference type="PROSITE" id="PS51123">
    <property type="entry name" value="OMPA_2"/>
    <property type="match status" value="1"/>
</dbReference>
<proteinExistence type="predicted"/>
<evidence type="ECO:0000256" key="1">
    <source>
        <dbReference type="ARBA" id="ARBA00004442"/>
    </source>
</evidence>
<dbReference type="InterPro" id="IPR050330">
    <property type="entry name" value="Bact_OuterMem_StrucFunc"/>
</dbReference>
<evidence type="ECO:0000256" key="4">
    <source>
        <dbReference type="PROSITE-ProRule" id="PRU00473"/>
    </source>
</evidence>
<keyword evidence="3" id="KW-0998">Cell outer membrane</keyword>
<dbReference type="Pfam" id="PF00691">
    <property type="entry name" value="OmpA"/>
    <property type="match status" value="1"/>
</dbReference>
<evidence type="ECO:0000259" key="8">
    <source>
        <dbReference type="PROSITE" id="PS51123"/>
    </source>
</evidence>
<accession>A0A0U2QJG5</accession>
<dbReference type="PANTHER" id="PTHR30329:SF21">
    <property type="entry name" value="LIPOPROTEIN YIAD-RELATED"/>
    <property type="match status" value="1"/>
</dbReference>
<dbReference type="RefSeq" id="WP_062475804.1">
    <property type="nucleotide sequence ID" value="NZ_CP013650.1"/>
</dbReference>
<dbReference type="InterPro" id="IPR036737">
    <property type="entry name" value="OmpA-like_sf"/>
</dbReference>
<protein>
    <recommendedName>
        <fullName evidence="8">OmpA-like domain-containing protein</fullName>
    </recommendedName>
</protein>
<dbReference type="Proteomes" id="UP000068447">
    <property type="component" value="Chromosome"/>
</dbReference>
<feature type="chain" id="PRO_5006831920" description="OmpA-like domain-containing protein" evidence="7">
    <location>
        <begin position="22"/>
        <end position="241"/>
    </location>
</feature>
<sequence length="241" mass="25484">MKKLILTTTIIAALSAPAAMAGEKEIKKAQNIGFGSGLVVGAVAGGPLGAVIGGIGGLFIGNSVAADEEMKHLNTALNQHEAEINQLLASNQTLLTQLRSAQEQNRTQLVSMNNDELLDGLPNLSLNVQFRTGSAKLESIYQQQLEELAKLLNSNKALRVELTGHADRRGDAGYNKQLSAQRIDSVKQQLLAKGISAGRIQSKALGASKPLDPQPSLDGNAFDRRVSLTLTAEGPQTAANR</sequence>
<dbReference type="InterPro" id="IPR022511">
    <property type="entry name" value="PdsO"/>
</dbReference>
<dbReference type="NCBIfam" id="TIGR03789">
    <property type="entry name" value="pdsO"/>
    <property type="match status" value="1"/>
</dbReference>
<dbReference type="SUPFAM" id="SSF103088">
    <property type="entry name" value="OmpA-like"/>
    <property type="match status" value="1"/>
</dbReference>
<dbReference type="PRINTS" id="PR01021">
    <property type="entry name" value="OMPADOMAIN"/>
</dbReference>
<dbReference type="EMBL" id="CP013650">
    <property type="protein sequence ID" value="ALS97195.1"/>
    <property type="molecule type" value="Genomic_DNA"/>
</dbReference>
<name>A0A0U2QJG5_9ALTE</name>
<keyword evidence="6" id="KW-1133">Transmembrane helix</keyword>
<feature type="signal peptide" evidence="7">
    <location>
        <begin position="1"/>
        <end position="21"/>
    </location>
</feature>
<comment type="subcellular location">
    <subcellularLocation>
        <location evidence="1">Cell outer membrane</location>
    </subcellularLocation>
</comment>
<dbReference type="InterPro" id="IPR006664">
    <property type="entry name" value="OMP_bac"/>
</dbReference>
<evidence type="ECO:0000256" key="2">
    <source>
        <dbReference type="ARBA" id="ARBA00023136"/>
    </source>
</evidence>
<dbReference type="InterPro" id="IPR006665">
    <property type="entry name" value="OmpA-like"/>
</dbReference>
<feature type="coiled-coil region" evidence="5">
    <location>
        <begin position="63"/>
        <end position="104"/>
    </location>
</feature>
<keyword evidence="10" id="KW-1185">Reference proteome</keyword>
<reference evidence="9 10" key="1">
    <citation type="submission" date="2015-12" db="EMBL/GenBank/DDBJ databases">
        <title>Complete genome of Lacimicrobium alkaliphilum KCTC 32984.</title>
        <authorList>
            <person name="Kim S.-G."/>
            <person name="Lee Y.-J."/>
        </authorList>
    </citation>
    <scope>NUCLEOTIDE SEQUENCE [LARGE SCALE GENOMIC DNA]</scope>
    <source>
        <strain evidence="9 10">YelD216</strain>
    </source>
</reference>
<keyword evidence="2 4" id="KW-0472">Membrane</keyword>
<keyword evidence="7" id="KW-0732">Signal</keyword>
<evidence type="ECO:0000256" key="6">
    <source>
        <dbReference type="SAM" id="Phobius"/>
    </source>
</evidence>
<evidence type="ECO:0000256" key="3">
    <source>
        <dbReference type="ARBA" id="ARBA00023237"/>
    </source>
</evidence>
<evidence type="ECO:0000256" key="7">
    <source>
        <dbReference type="SAM" id="SignalP"/>
    </source>
</evidence>
<evidence type="ECO:0000313" key="9">
    <source>
        <dbReference type="EMBL" id="ALS97195.1"/>
    </source>
</evidence>
<gene>
    <name evidence="9" type="ORF">AT746_02145</name>
</gene>
<dbReference type="STRING" id="1526571.AT746_02145"/>
<evidence type="ECO:0000313" key="10">
    <source>
        <dbReference type="Proteomes" id="UP000068447"/>
    </source>
</evidence>
<dbReference type="Gene3D" id="3.30.1330.60">
    <property type="entry name" value="OmpA-like domain"/>
    <property type="match status" value="1"/>
</dbReference>
<organism evidence="9 10">
    <name type="scientific">Lacimicrobium alkaliphilum</name>
    <dbReference type="NCBI Taxonomy" id="1526571"/>
    <lineage>
        <taxon>Bacteria</taxon>
        <taxon>Pseudomonadati</taxon>
        <taxon>Pseudomonadota</taxon>
        <taxon>Gammaproteobacteria</taxon>
        <taxon>Alteromonadales</taxon>
        <taxon>Alteromonadaceae</taxon>
        <taxon>Lacimicrobium</taxon>
    </lineage>
</organism>
<keyword evidence="6" id="KW-0812">Transmembrane</keyword>
<feature type="domain" description="OmpA-like" evidence="8">
    <location>
        <begin position="117"/>
        <end position="234"/>
    </location>
</feature>
<dbReference type="KEGG" id="lal:AT746_02145"/>
<evidence type="ECO:0000256" key="5">
    <source>
        <dbReference type="SAM" id="Coils"/>
    </source>
</evidence>
<dbReference type="PANTHER" id="PTHR30329">
    <property type="entry name" value="STATOR ELEMENT OF FLAGELLAR MOTOR COMPLEX"/>
    <property type="match status" value="1"/>
</dbReference>
<keyword evidence="5" id="KW-0175">Coiled coil</keyword>